<dbReference type="EMBL" id="ACFU01000001">
    <property type="protein sequence ID" value="EEF15351.1"/>
    <property type="molecule type" value="Genomic_DNA"/>
</dbReference>
<keyword evidence="2" id="KW-1185">Reference proteome</keyword>
<accession>B9CXW2</accession>
<organism evidence="1 2">
    <name type="scientific">Campylobacter rectus RM3267</name>
    <dbReference type="NCBI Taxonomy" id="553218"/>
    <lineage>
        <taxon>Bacteria</taxon>
        <taxon>Pseudomonadati</taxon>
        <taxon>Campylobacterota</taxon>
        <taxon>Epsilonproteobacteria</taxon>
        <taxon>Campylobacterales</taxon>
        <taxon>Campylobacteraceae</taxon>
        <taxon>Campylobacter</taxon>
    </lineage>
</organism>
<reference evidence="1 2" key="1">
    <citation type="submission" date="2008-08" db="EMBL/GenBank/DDBJ databases">
        <authorList>
            <person name="Madupu R."/>
            <person name="Durkin A.S."/>
            <person name="Torralba M."/>
            <person name="Methe B."/>
            <person name="Sutton G.G."/>
            <person name="Strausberg R.L."/>
            <person name="Nelson K.E."/>
        </authorList>
    </citation>
    <scope>NUCLEOTIDE SEQUENCE [LARGE SCALE GENOMIC DNA]</scope>
    <source>
        <strain evidence="1 2">RM3267</strain>
    </source>
</reference>
<proteinExistence type="predicted"/>
<dbReference type="Proteomes" id="UP000003082">
    <property type="component" value="Unassembled WGS sequence"/>
</dbReference>
<evidence type="ECO:0000313" key="2">
    <source>
        <dbReference type="Proteomes" id="UP000003082"/>
    </source>
</evidence>
<sequence length="38" mass="4278">MPLRPFGVNLPCLWPTFQALWSIFSALTTNISARLCPD</sequence>
<dbReference type="AlphaFoldDB" id="B9CXW2"/>
<comment type="caution">
    <text evidence="1">The sequence shown here is derived from an EMBL/GenBank/DDBJ whole genome shotgun (WGS) entry which is preliminary data.</text>
</comment>
<name>B9CXW2_CAMRE</name>
<gene>
    <name evidence="1" type="ORF">CAMRE0001_0153</name>
</gene>
<evidence type="ECO:0000313" key="1">
    <source>
        <dbReference type="EMBL" id="EEF15351.1"/>
    </source>
</evidence>
<protein>
    <submittedName>
        <fullName evidence="1">Uncharacterized protein</fullName>
    </submittedName>
</protein>